<dbReference type="Gene3D" id="1.10.3470.10">
    <property type="entry name" value="ABC transporter involved in vitamin B12 uptake, BtuC"/>
    <property type="match status" value="1"/>
</dbReference>
<dbReference type="PANTHER" id="PTHR30472:SF1">
    <property type="entry name" value="FE(3+) DICITRATE TRANSPORT SYSTEM PERMEASE PROTEIN FECC-RELATED"/>
    <property type="match status" value="1"/>
</dbReference>
<reference evidence="9 10" key="1">
    <citation type="submission" date="2020-12" db="EMBL/GenBank/DDBJ databases">
        <title>Brachybacterium sp. MASK1Z-5, whole genome shotgun sequence.</title>
        <authorList>
            <person name="Tuo L."/>
        </authorList>
    </citation>
    <scope>NUCLEOTIDE SEQUENCE [LARGE SCALE GENOMIC DNA]</scope>
    <source>
        <strain evidence="9 10">MASK1Z-5</strain>
    </source>
</reference>
<keyword evidence="7 8" id="KW-0472">Membrane</keyword>
<evidence type="ECO:0000313" key="9">
    <source>
        <dbReference type="EMBL" id="MBK0331611.1"/>
    </source>
</evidence>
<dbReference type="Proteomes" id="UP000612352">
    <property type="component" value="Unassembled WGS sequence"/>
</dbReference>
<comment type="caution">
    <text evidence="9">The sequence shown here is derived from an EMBL/GenBank/DDBJ whole genome shotgun (WGS) entry which is preliminary data.</text>
</comment>
<evidence type="ECO:0000256" key="2">
    <source>
        <dbReference type="ARBA" id="ARBA00007935"/>
    </source>
</evidence>
<comment type="subcellular location">
    <subcellularLocation>
        <location evidence="1">Cell membrane</location>
        <topology evidence="1">Multi-pass membrane protein</topology>
    </subcellularLocation>
</comment>
<dbReference type="RefSeq" id="WP_200502236.1">
    <property type="nucleotide sequence ID" value="NZ_JAEDAJ010000004.1"/>
</dbReference>
<dbReference type="SUPFAM" id="SSF81345">
    <property type="entry name" value="ABC transporter involved in vitamin B12 uptake, BtuC"/>
    <property type="match status" value="1"/>
</dbReference>
<keyword evidence="5 8" id="KW-0812">Transmembrane</keyword>
<dbReference type="InterPro" id="IPR037294">
    <property type="entry name" value="ABC_BtuC-like"/>
</dbReference>
<evidence type="ECO:0000256" key="4">
    <source>
        <dbReference type="ARBA" id="ARBA00022475"/>
    </source>
</evidence>
<name>A0ABS1BAD5_9MICO</name>
<dbReference type="PANTHER" id="PTHR30472">
    <property type="entry name" value="FERRIC ENTEROBACTIN TRANSPORT SYSTEM PERMEASE PROTEIN"/>
    <property type="match status" value="1"/>
</dbReference>
<dbReference type="EMBL" id="JAEDAJ010000004">
    <property type="protein sequence ID" value="MBK0331611.1"/>
    <property type="molecule type" value="Genomic_DNA"/>
</dbReference>
<comment type="similarity">
    <text evidence="2">Belongs to the binding-protein-dependent transport system permease family. FecCD subfamily.</text>
</comment>
<feature type="transmembrane region" description="Helical" evidence="8">
    <location>
        <begin position="112"/>
        <end position="132"/>
    </location>
</feature>
<dbReference type="InterPro" id="IPR000522">
    <property type="entry name" value="ABC_transptr_permease_BtuC"/>
</dbReference>
<gene>
    <name evidence="9" type="ORF">I8D64_09375</name>
</gene>
<feature type="transmembrane region" description="Helical" evidence="8">
    <location>
        <begin position="213"/>
        <end position="232"/>
    </location>
</feature>
<feature type="transmembrane region" description="Helical" evidence="8">
    <location>
        <begin position="26"/>
        <end position="49"/>
    </location>
</feature>
<keyword evidence="4" id="KW-1003">Cell membrane</keyword>
<evidence type="ECO:0000256" key="5">
    <source>
        <dbReference type="ARBA" id="ARBA00022692"/>
    </source>
</evidence>
<dbReference type="Pfam" id="PF01032">
    <property type="entry name" value="FecCD"/>
    <property type="match status" value="1"/>
</dbReference>
<evidence type="ECO:0000256" key="1">
    <source>
        <dbReference type="ARBA" id="ARBA00004651"/>
    </source>
</evidence>
<sequence>MSPVHLTRPVAPPVDLGPGAPRRRRILLTAALCASLVLLCAVGLLSLVVGSGDISPSTVWSALVSPRGGIAESTVRDVRVPRTLIGVLVGAALSAAGALAQAVTRNPLADPGILGVNAGAGLAIALAVAFLHLTTIDGFIWCGFIGAFAAAVLVHAIAARAPSGPTPLRLTMVGVALGAVFMGMSRSLTLLSPRTFDQMRYWGAGSIADRPPGTLRVVLPFIAVGLVVALACGRSMNAMAMGEDVAVSLGVPIRTVRVVSVASITLLCGAATAAAGPISFVGLMVPHAVRFLTGPDQRWVIGFSLVLAPVLLLAADVLGRIVVMPAELQAGVMTAFLGAPVLVALVRRASRRSL</sequence>
<keyword evidence="6 8" id="KW-1133">Transmembrane helix</keyword>
<dbReference type="CDD" id="cd06550">
    <property type="entry name" value="TM_ABC_iron-siderophores_like"/>
    <property type="match status" value="1"/>
</dbReference>
<feature type="transmembrane region" description="Helical" evidence="8">
    <location>
        <begin position="138"/>
        <end position="158"/>
    </location>
</feature>
<evidence type="ECO:0000256" key="7">
    <source>
        <dbReference type="ARBA" id="ARBA00023136"/>
    </source>
</evidence>
<evidence type="ECO:0000256" key="6">
    <source>
        <dbReference type="ARBA" id="ARBA00022989"/>
    </source>
</evidence>
<feature type="transmembrane region" description="Helical" evidence="8">
    <location>
        <begin position="328"/>
        <end position="346"/>
    </location>
</feature>
<keyword evidence="10" id="KW-1185">Reference proteome</keyword>
<organism evidence="9 10">
    <name type="scientific">Brachybacterium halotolerans</name>
    <dbReference type="NCBI Taxonomy" id="2795215"/>
    <lineage>
        <taxon>Bacteria</taxon>
        <taxon>Bacillati</taxon>
        <taxon>Actinomycetota</taxon>
        <taxon>Actinomycetes</taxon>
        <taxon>Micrococcales</taxon>
        <taxon>Dermabacteraceae</taxon>
        <taxon>Brachybacterium</taxon>
    </lineage>
</organism>
<feature type="transmembrane region" description="Helical" evidence="8">
    <location>
        <begin position="83"/>
        <end position="100"/>
    </location>
</feature>
<evidence type="ECO:0000313" key="10">
    <source>
        <dbReference type="Proteomes" id="UP000612352"/>
    </source>
</evidence>
<evidence type="ECO:0000256" key="8">
    <source>
        <dbReference type="SAM" id="Phobius"/>
    </source>
</evidence>
<proteinExistence type="inferred from homology"/>
<accession>A0ABS1BAD5</accession>
<keyword evidence="3" id="KW-0813">Transport</keyword>
<feature type="transmembrane region" description="Helical" evidence="8">
    <location>
        <begin position="170"/>
        <end position="193"/>
    </location>
</feature>
<protein>
    <submittedName>
        <fullName evidence="9">Iron chelate uptake ABC transporter family permease subunit</fullName>
    </submittedName>
</protein>
<feature type="transmembrane region" description="Helical" evidence="8">
    <location>
        <begin position="299"/>
        <end position="322"/>
    </location>
</feature>
<evidence type="ECO:0000256" key="3">
    <source>
        <dbReference type="ARBA" id="ARBA00022448"/>
    </source>
</evidence>